<dbReference type="STRING" id="83784.SAMN05192564_1011191"/>
<evidence type="ECO:0000256" key="1">
    <source>
        <dbReference type="SAM" id="Phobius"/>
    </source>
</evidence>
<protein>
    <submittedName>
        <fullName evidence="2">Uncharacterized protein</fullName>
    </submittedName>
</protein>
<organism evidence="2 3">
    <name type="scientific">Paraburkholderia sartisoli</name>
    <dbReference type="NCBI Taxonomy" id="83784"/>
    <lineage>
        <taxon>Bacteria</taxon>
        <taxon>Pseudomonadati</taxon>
        <taxon>Pseudomonadota</taxon>
        <taxon>Betaproteobacteria</taxon>
        <taxon>Burkholderiales</taxon>
        <taxon>Burkholderiaceae</taxon>
        <taxon>Paraburkholderia</taxon>
    </lineage>
</organism>
<feature type="transmembrane region" description="Helical" evidence="1">
    <location>
        <begin position="84"/>
        <end position="105"/>
    </location>
</feature>
<dbReference type="Proteomes" id="UP000198638">
    <property type="component" value="Unassembled WGS sequence"/>
</dbReference>
<gene>
    <name evidence="2" type="ORF">SAMN05192564_1011191</name>
</gene>
<dbReference type="RefSeq" id="WP_090530215.1">
    <property type="nucleotide sequence ID" value="NZ_FNRQ01000001.1"/>
</dbReference>
<dbReference type="OrthoDB" id="9007359at2"/>
<evidence type="ECO:0000313" key="3">
    <source>
        <dbReference type="Proteomes" id="UP000198638"/>
    </source>
</evidence>
<reference evidence="3" key="1">
    <citation type="submission" date="2016-10" db="EMBL/GenBank/DDBJ databases">
        <authorList>
            <person name="Varghese N."/>
            <person name="Submissions S."/>
        </authorList>
    </citation>
    <scope>NUCLEOTIDE SEQUENCE [LARGE SCALE GENOMIC DNA]</scope>
    <source>
        <strain evidence="3">LMG 24000</strain>
    </source>
</reference>
<keyword evidence="3" id="KW-1185">Reference proteome</keyword>
<proteinExistence type="predicted"/>
<feature type="transmembrane region" description="Helical" evidence="1">
    <location>
        <begin position="12"/>
        <end position="33"/>
    </location>
</feature>
<sequence length="131" mass="14423">MKPAVVDMLRAHLLTASLAAMCFQVAALVSLFFNVSEASLESAPFRLFALGCVVTSVLLTRQVASMSFSRALHSRHATYRTVAAQGGLVSVALNCPLRMLVILHLRMRGRPFELVQHQPLCAKVRSSTYRH</sequence>
<name>A0A1H4AHU2_9BURK</name>
<feature type="transmembrane region" description="Helical" evidence="1">
    <location>
        <begin position="45"/>
        <end position="64"/>
    </location>
</feature>
<keyword evidence="1" id="KW-0472">Membrane</keyword>
<accession>A0A1H4AHU2</accession>
<dbReference type="AlphaFoldDB" id="A0A1H4AHU2"/>
<dbReference type="EMBL" id="FNRQ01000001">
    <property type="protein sequence ID" value="SEA35579.1"/>
    <property type="molecule type" value="Genomic_DNA"/>
</dbReference>
<keyword evidence="1" id="KW-1133">Transmembrane helix</keyword>
<evidence type="ECO:0000313" key="2">
    <source>
        <dbReference type="EMBL" id="SEA35579.1"/>
    </source>
</evidence>
<keyword evidence="1" id="KW-0812">Transmembrane</keyword>